<evidence type="ECO:0000256" key="1">
    <source>
        <dbReference type="ARBA" id="ARBA00004651"/>
    </source>
</evidence>
<keyword evidence="6 10" id="KW-1133">Transmembrane helix</keyword>
<dbReference type="EMBL" id="BLAY01000252">
    <property type="protein sequence ID" value="GET43779.1"/>
    <property type="molecule type" value="Genomic_DNA"/>
</dbReference>
<evidence type="ECO:0000256" key="3">
    <source>
        <dbReference type="ARBA" id="ARBA00022448"/>
    </source>
</evidence>
<reference evidence="14" key="1">
    <citation type="submission" date="2019-10" db="EMBL/GenBank/DDBJ databases">
        <title>Draft genome sequece of Microseira wollei NIES-4236.</title>
        <authorList>
            <person name="Yamaguchi H."/>
            <person name="Suzuki S."/>
            <person name="Kawachi M."/>
        </authorList>
    </citation>
    <scope>NUCLEOTIDE SEQUENCE</scope>
    <source>
        <strain evidence="14">NIES-4236</strain>
    </source>
</reference>
<comment type="similarity">
    <text evidence="2 10">Belongs to the ammonia transporter channel (TC 1.A.11.2) family.</text>
</comment>
<accession>A0AAV3WP91</accession>
<evidence type="ECO:0000256" key="12">
    <source>
        <dbReference type="SAM" id="SignalP"/>
    </source>
</evidence>
<evidence type="ECO:0000256" key="11">
    <source>
        <dbReference type="SAM" id="MobiDB-lite"/>
    </source>
</evidence>
<dbReference type="PANTHER" id="PTHR43029:SF10">
    <property type="entry name" value="AMMONIUM TRANSPORTER MEP2"/>
    <property type="match status" value="1"/>
</dbReference>
<keyword evidence="15" id="KW-1185">Reference proteome</keyword>
<dbReference type="PANTHER" id="PTHR43029">
    <property type="entry name" value="AMMONIUM TRANSPORTER MEP2"/>
    <property type="match status" value="1"/>
</dbReference>
<dbReference type="InterPro" id="IPR024041">
    <property type="entry name" value="NH4_transpt_AmtB-like_dom"/>
</dbReference>
<keyword evidence="7 10" id="KW-0472">Membrane</keyword>
<dbReference type="FunFam" id="1.10.3430.10:FF:000007">
    <property type="entry name" value="Ammonium transporter"/>
    <property type="match status" value="1"/>
</dbReference>
<feature type="transmembrane region" description="Helical" evidence="10">
    <location>
        <begin position="203"/>
        <end position="223"/>
    </location>
</feature>
<feature type="transmembrane region" description="Helical" evidence="10">
    <location>
        <begin position="529"/>
        <end position="550"/>
    </location>
</feature>
<evidence type="ECO:0000256" key="2">
    <source>
        <dbReference type="ARBA" id="ARBA00005887"/>
    </source>
</evidence>
<dbReference type="SUPFAM" id="SSF111352">
    <property type="entry name" value="Ammonium transporter"/>
    <property type="match status" value="1"/>
</dbReference>
<evidence type="ECO:0000313" key="14">
    <source>
        <dbReference type="EMBL" id="GET43779.1"/>
    </source>
</evidence>
<evidence type="ECO:0000259" key="13">
    <source>
        <dbReference type="Pfam" id="PF00909"/>
    </source>
</evidence>
<keyword evidence="5 10" id="KW-0812">Transmembrane</keyword>
<feature type="transmembrane region" description="Helical" evidence="10">
    <location>
        <begin position="455"/>
        <end position="474"/>
    </location>
</feature>
<feature type="transmembrane region" description="Helical" evidence="10">
    <location>
        <begin position="430"/>
        <end position="449"/>
    </location>
</feature>
<feature type="transmembrane region" description="Helical" evidence="10">
    <location>
        <begin position="300"/>
        <end position="322"/>
    </location>
</feature>
<dbReference type="AlphaFoldDB" id="A0AAV3WP91"/>
<dbReference type="GO" id="GO:0008519">
    <property type="term" value="F:ammonium channel activity"/>
    <property type="evidence" value="ECO:0007669"/>
    <property type="project" value="InterPro"/>
</dbReference>
<feature type="region of interest" description="Disordered" evidence="11">
    <location>
        <begin position="31"/>
        <end position="159"/>
    </location>
</feature>
<feature type="chain" id="PRO_5043349053" description="Ammonium transporter" evidence="12">
    <location>
        <begin position="27"/>
        <end position="592"/>
    </location>
</feature>
<evidence type="ECO:0000256" key="5">
    <source>
        <dbReference type="ARBA" id="ARBA00022692"/>
    </source>
</evidence>
<evidence type="ECO:0000256" key="4">
    <source>
        <dbReference type="ARBA" id="ARBA00022475"/>
    </source>
</evidence>
<protein>
    <recommendedName>
        <fullName evidence="9 10">Ammonium transporter</fullName>
    </recommendedName>
</protein>
<feature type="signal peptide" evidence="12">
    <location>
        <begin position="1"/>
        <end position="26"/>
    </location>
</feature>
<dbReference type="InterPro" id="IPR001905">
    <property type="entry name" value="Ammonium_transpt"/>
</dbReference>
<dbReference type="PROSITE" id="PS01219">
    <property type="entry name" value="AMMONIUM_TRANSP"/>
    <property type="match status" value="1"/>
</dbReference>
<name>A0AAV3WP91_9CYAN</name>
<gene>
    <name evidence="14" type="ORF">MiSe_86040</name>
</gene>
<comment type="subcellular location">
    <subcellularLocation>
        <location evidence="1 10">Cell membrane</location>
        <topology evidence="1 10">Multi-pass membrane protein</topology>
    </subcellularLocation>
</comment>
<dbReference type="InterPro" id="IPR029020">
    <property type="entry name" value="Ammonium/urea_transptr"/>
</dbReference>
<proteinExistence type="inferred from homology"/>
<feature type="transmembrane region" description="Helical" evidence="10">
    <location>
        <begin position="394"/>
        <end position="418"/>
    </location>
</feature>
<keyword evidence="3 10" id="KW-0813">Transport</keyword>
<dbReference type="RefSeq" id="WP_226592921.1">
    <property type="nucleotide sequence ID" value="NZ_BLAY01000252.1"/>
</dbReference>
<comment type="caution">
    <text evidence="14">The sequence shown here is derived from an EMBL/GenBank/DDBJ whole genome shotgun (WGS) entry which is preliminary data.</text>
</comment>
<dbReference type="Pfam" id="PF00909">
    <property type="entry name" value="Ammonium_transp"/>
    <property type="match status" value="1"/>
</dbReference>
<dbReference type="Proteomes" id="UP001050975">
    <property type="component" value="Unassembled WGS sequence"/>
</dbReference>
<keyword evidence="8 10" id="KW-0924">Ammonia transport</keyword>
<dbReference type="InterPro" id="IPR018047">
    <property type="entry name" value="Ammonium_transpt_CS"/>
</dbReference>
<evidence type="ECO:0000256" key="9">
    <source>
        <dbReference type="ARBA" id="ARBA00050025"/>
    </source>
</evidence>
<evidence type="ECO:0000313" key="15">
    <source>
        <dbReference type="Proteomes" id="UP001050975"/>
    </source>
</evidence>
<feature type="compositionally biased region" description="Polar residues" evidence="11">
    <location>
        <begin position="111"/>
        <end position="129"/>
    </location>
</feature>
<sequence length="592" mass="61183">MLRKVLVAGIIALCLLGGIVSGNVFAQDASPTVSPAPGLNAPTTISPSPGATLSPAPGLTAPTTVAPEATLNPAPGLTGPTGVSPSPEATLSPAPGLTSPTGVSPLPEATLSPTPGVTVPDSTAPSGLQSPAPGGVITPAPIAPPDASRQEASPAAVEAPKIDTGDTAWMLISSALVLLMTPGLAFFYGGLVRSRNVLNTMMMSLLLMALVGVTWTLWGYSLAFDVTKDSLKDNFAQGIEQFIGGLDWLFLNNVSADQPDPIGYAGTVPHQVFMVYQMMFAIITPALISGAIVERISFKAYFWFMLLWSSFIYSPLAHWVWGKGWIGALGALDFAGGTVVHISSGVSAVVAVLMIGPRKTYPDRPAAPHNVPYVLLGIGLLWFGWFGFNGGSALAAGGLATVAFVTTMISTAAGGLTWMIVEWVLRGKPTAVGIASGFLGGLVGITPAAGYVTPVGAILIGSITSVCCFYAVSLRAKLQFDDSLDTFGVHGTGGTIGALLTGIFATKAVNSAGDNGLLFGNPAQLWEQFVGVIATYIFAAAGTFVILKILGLFMPLRVKPIVEEQGLDINEHGEEGYGEEFASGLSFTNMRE</sequence>
<evidence type="ECO:0000256" key="10">
    <source>
        <dbReference type="RuleBase" id="RU362002"/>
    </source>
</evidence>
<feature type="transmembrane region" description="Helical" evidence="10">
    <location>
        <begin position="334"/>
        <end position="355"/>
    </location>
</feature>
<dbReference type="NCBIfam" id="TIGR00836">
    <property type="entry name" value="amt"/>
    <property type="match status" value="1"/>
</dbReference>
<dbReference type="GO" id="GO:0005886">
    <property type="term" value="C:plasma membrane"/>
    <property type="evidence" value="ECO:0007669"/>
    <property type="project" value="UniProtKB-SubCell"/>
</dbReference>
<feature type="transmembrane region" description="Helical" evidence="10">
    <location>
        <begin position="486"/>
        <end position="509"/>
    </location>
</feature>
<evidence type="ECO:0000256" key="7">
    <source>
        <dbReference type="ARBA" id="ARBA00023136"/>
    </source>
</evidence>
<keyword evidence="4" id="KW-1003">Cell membrane</keyword>
<keyword evidence="12" id="KW-0732">Signal</keyword>
<dbReference type="Gene3D" id="1.10.3430.10">
    <property type="entry name" value="Ammonium transporter AmtB like domains"/>
    <property type="match status" value="1"/>
</dbReference>
<feature type="transmembrane region" description="Helical" evidence="10">
    <location>
        <begin position="273"/>
        <end position="293"/>
    </location>
</feature>
<organism evidence="14 15">
    <name type="scientific">Microseira wollei NIES-4236</name>
    <dbReference type="NCBI Taxonomy" id="2530354"/>
    <lineage>
        <taxon>Bacteria</taxon>
        <taxon>Bacillati</taxon>
        <taxon>Cyanobacteriota</taxon>
        <taxon>Cyanophyceae</taxon>
        <taxon>Oscillatoriophycideae</taxon>
        <taxon>Aerosakkonematales</taxon>
        <taxon>Aerosakkonemataceae</taxon>
        <taxon>Microseira</taxon>
    </lineage>
</organism>
<evidence type="ECO:0000256" key="8">
    <source>
        <dbReference type="ARBA" id="ARBA00023177"/>
    </source>
</evidence>
<feature type="compositionally biased region" description="Polar residues" evidence="11">
    <location>
        <begin position="41"/>
        <end position="51"/>
    </location>
</feature>
<feature type="transmembrane region" description="Helical" evidence="10">
    <location>
        <begin position="367"/>
        <end position="388"/>
    </location>
</feature>
<feature type="domain" description="Ammonium transporter AmtB-like" evidence="13">
    <location>
        <begin position="168"/>
        <end position="577"/>
    </location>
</feature>
<feature type="transmembrane region" description="Helical" evidence="10">
    <location>
        <begin position="168"/>
        <end position="191"/>
    </location>
</feature>
<evidence type="ECO:0000256" key="6">
    <source>
        <dbReference type="ARBA" id="ARBA00022989"/>
    </source>
</evidence>